<organism evidence="4 5">
    <name type="scientific">Tilletia caries</name>
    <name type="common">wheat bunt fungus</name>
    <dbReference type="NCBI Taxonomy" id="13290"/>
    <lineage>
        <taxon>Eukaryota</taxon>
        <taxon>Fungi</taxon>
        <taxon>Dikarya</taxon>
        <taxon>Basidiomycota</taxon>
        <taxon>Ustilaginomycotina</taxon>
        <taxon>Exobasidiomycetes</taxon>
        <taxon>Tilletiales</taxon>
        <taxon>Tilletiaceae</taxon>
        <taxon>Tilletia</taxon>
    </lineage>
</organism>
<dbReference type="CDD" id="cd00170">
    <property type="entry name" value="SEC14"/>
    <property type="match status" value="1"/>
</dbReference>
<dbReference type="InterPro" id="IPR036273">
    <property type="entry name" value="CRAL/TRIO_N_dom_sf"/>
</dbReference>
<evidence type="ECO:0000313" key="6">
    <source>
        <dbReference type="Proteomes" id="UP000836402"/>
    </source>
</evidence>
<dbReference type="Gene3D" id="3.40.525.10">
    <property type="entry name" value="CRAL-TRIO lipid binding domain"/>
    <property type="match status" value="1"/>
</dbReference>
<dbReference type="SUPFAM" id="SSF46938">
    <property type="entry name" value="CRAL/TRIO N-terminal domain"/>
    <property type="match status" value="1"/>
</dbReference>
<dbReference type="EMBL" id="LWDD02000468">
    <property type="protein sequence ID" value="KAE8260471.1"/>
    <property type="molecule type" value="Genomic_DNA"/>
</dbReference>
<dbReference type="SMART" id="SM01100">
    <property type="entry name" value="CRAL_TRIO_N"/>
    <property type="match status" value="1"/>
</dbReference>
<evidence type="ECO:0000313" key="3">
    <source>
        <dbReference type="EMBL" id="CAD6898699.1"/>
    </source>
</evidence>
<accession>A0A177V946</accession>
<name>A0A177V946_9BASI</name>
<proteinExistence type="predicted"/>
<reference evidence="4" key="1">
    <citation type="submission" date="2016-04" db="EMBL/GenBank/DDBJ databases">
        <authorList>
            <person name="Nguyen H.D."/>
            <person name="Kesanakurti P."/>
            <person name="Cullis J."/>
            <person name="Levesque C.A."/>
            <person name="Hambleton S."/>
        </authorList>
    </citation>
    <scope>NUCLEOTIDE SEQUENCE</scope>
    <source>
        <strain evidence="4">DAOMC 238032</strain>
    </source>
</reference>
<dbReference type="InterPro" id="IPR001251">
    <property type="entry name" value="CRAL-TRIO_dom"/>
</dbReference>
<keyword evidence="6" id="KW-1185">Reference proteome</keyword>
<feature type="region of interest" description="Disordered" evidence="1">
    <location>
        <begin position="580"/>
        <end position="911"/>
    </location>
</feature>
<dbReference type="Pfam" id="PF03765">
    <property type="entry name" value="CRAL_TRIO_N"/>
    <property type="match status" value="1"/>
</dbReference>
<dbReference type="SUPFAM" id="SSF52087">
    <property type="entry name" value="CRAL/TRIO domain"/>
    <property type="match status" value="1"/>
</dbReference>
<feature type="compositionally biased region" description="Basic residues" evidence="1">
    <location>
        <begin position="85"/>
        <end position="95"/>
    </location>
</feature>
<dbReference type="PANTHER" id="PTHR46590">
    <property type="entry name" value="PHOSPHATIDYLINOSITOL TRANSFER PROTEIN CSR1-RELATED"/>
    <property type="match status" value="1"/>
</dbReference>
<dbReference type="PANTHER" id="PTHR46590:SF1">
    <property type="entry name" value="PHOSPHATIDYLINOSITOL TRANSFER PROTEIN CSR1"/>
    <property type="match status" value="1"/>
</dbReference>
<evidence type="ECO:0000313" key="4">
    <source>
        <dbReference type="EMBL" id="KAE8260471.1"/>
    </source>
</evidence>
<feature type="domain" description="CRAL-TRIO" evidence="2">
    <location>
        <begin position="247"/>
        <end position="401"/>
    </location>
</feature>
<dbReference type="PROSITE" id="PS50191">
    <property type="entry name" value="CRAL_TRIO"/>
    <property type="match status" value="1"/>
</dbReference>
<evidence type="ECO:0000313" key="5">
    <source>
        <dbReference type="Proteomes" id="UP000077671"/>
    </source>
</evidence>
<feature type="compositionally biased region" description="Polar residues" evidence="1">
    <location>
        <begin position="606"/>
        <end position="615"/>
    </location>
</feature>
<comment type="caution">
    <text evidence="4">The sequence shown here is derived from an EMBL/GenBank/DDBJ whole genome shotgun (WGS) entry which is preliminary data.</text>
</comment>
<feature type="compositionally biased region" description="Basic and acidic residues" evidence="1">
    <location>
        <begin position="768"/>
        <end position="778"/>
    </location>
</feature>
<dbReference type="Proteomes" id="UP000836402">
    <property type="component" value="Unassembled WGS sequence"/>
</dbReference>
<reference evidence="4" key="2">
    <citation type="journal article" date="2019" name="IMA Fungus">
        <title>Genome sequencing and comparison of five Tilletia species to identify candidate genes for the detection of regulated species infecting wheat.</title>
        <authorList>
            <person name="Nguyen H.D.T."/>
            <person name="Sultana T."/>
            <person name="Kesanakurti P."/>
            <person name="Hambleton S."/>
        </authorList>
    </citation>
    <scope>NUCLEOTIDE SEQUENCE</scope>
    <source>
        <strain evidence="4">DAOMC 238032</strain>
    </source>
</reference>
<dbReference type="SMART" id="SM00516">
    <property type="entry name" value="SEC14"/>
    <property type="match status" value="1"/>
</dbReference>
<dbReference type="Proteomes" id="UP000077671">
    <property type="component" value="Unassembled WGS sequence"/>
</dbReference>
<sequence length="911" mass="99996">MDSGHRGNLSSAQNRALLLLWKRFIEACEGGQGGYQPQSTGHARYGSQQNGLTSEKVGMGSSTDTHFNPDSSFVNANGTTTRLTHSHANGHHHGHHDSGDTFGPAGGHAHSAVAAAAVGARRTSNDQLDAGYHVPYRASTPVPSDPALEKYHRIRNNGSHIAKDDRVKDQMRGAVEAKEMNLFLQRYGGARLRTVFWEVIKGEHPDTFMLRCLRARKWNVDRALAVIGNIASFRFENDVFGLVKRGELDLVKTVGGAKVYRNGIAYCWGASKDGLPVCYIEVARHFASNQTQEELKRAIILFQEWLGMLMPPPVSRKIVCFNMTNFGLRNMDWWCVFFLVKSMEMYWPETLERVYVHHAPWFFKPIWTILRPLLDPVVRDKVRFTSTAEELSEHIPASHLPRSTMSGDMQWDYTYPEPDPNENDLILENEAQSEELRAVYFQRAGEFEKSTKALIRAYLQAPPRNIRTFKVHAFGSNSNLSIEEDEPDGADELRAQRDVDATRLRVAWLEWMPFTVGKSKYTRWHVWRTDGTILWTYPQADGSLDYQMFGQGTSLPVLKQSMSLIEEAQRLAALSLAEQRMAASPLSPGSRSARRGRKRDRKPTERSSGNFTTFDGSWEAANGRPMPMRDIFDNAPALGNGLASSSEEDDVNGKTEVLLSPPSLNGHSKGTRTQQTRDFSDTDEDVFGSSSGLAIVGTSGGTAMKSRLRGSTSTTTFGVGSPSKADRRFGHGFGSDAASARAALGAEKAGTGWPSTPSREGPPGEESDQSREDGKQVDGDDGDEEGGDEGAEEKGSGVDEKRPGELPARVLFAPDPTTPRPNGDVAARTSTGSSSGDACRSSPSTSSSSRRKRRMEVVSDSSEQTFEDAAEPAVEAPPRKSVDPGTIALIPGGVGEDPIGQVVYDEDGIPH</sequence>
<dbReference type="AlphaFoldDB" id="A0A177V946"/>
<evidence type="ECO:0000259" key="2">
    <source>
        <dbReference type="PROSITE" id="PS50191"/>
    </source>
</evidence>
<dbReference type="InterPro" id="IPR036865">
    <property type="entry name" value="CRAL-TRIO_dom_sf"/>
</dbReference>
<dbReference type="InterPro" id="IPR052432">
    <property type="entry name" value="PITP/CRAL-TRIO"/>
</dbReference>
<feature type="region of interest" description="Disordered" evidence="1">
    <location>
        <begin position="85"/>
        <end position="110"/>
    </location>
</feature>
<evidence type="ECO:0000256" key="1">
    <source>
        <dbReference type="SAM" id="MobiDB-lite"/>
    </source>
</evidence>
<feature type="compositionally biased region" description="Basic and acidic residues" evidence="1">
    <location>
        <begin position="792"/>
        <end position="804"/>
    </location>
</feature>
<protein>
    <recommendedName>
        <fullName evidence="2">CRAL-TRIO domain-containing protein</fullName>
    </recommendedName>
</protein>
<dbReference type="InterPro" id="IPR011074">
    <property type="entry name" value="CRAL/TRIO_N_dom"/>
</dbReference>
<feature type="compositionally biased region" description="Low complexity" evidence="1">
    <location>
        <begin position="710"/>
        <end position="723"/>
    </location>
</feature>
<dbReference type="EMBL" id="CAJHJG010000172">
    <property type="protein sequence ID" value="CAD6898699.1"/>
    <property type="molecule type" value="Genomic_DNA"/>
</dbReference>
<feature type="compositionally biased region" description="Low complexity" evidence="1">
    <location>
        <begin position="582"/>
        <end position="591"/>
    </location>
</feature>
<feature type="compositionally biased region" description="Polar residues" evidence="1">
    <location>
        <begin position="662"/>
        <end position="677"/>
    </location>
</feature>
<reference evidence="3" key="3">
    <citation type="submission" date="2020-10" db="EMBL/GenBank/DDBJ databases">
        <authorList>
            <person name="Sedaghatjoo S."/>
        </authorList>
    </citation>
    <scope>NUCLEOTIDE SEQUENCE</scope>
    <source>
        <strain evidence="3">AZH3</strain>
    </source>
</reference>
<feature type="compositionally biased region" description="Basic residues" evidence="1">
    <location>
        <begin position="592"/>
        <end position="601"/>
    </location>
</feature>
<feature type="compositionally biased region" description="Low complexity" evidence="1">
    <location>
        <begin position="734"/>
        <end position="750"/>
    </location>
</feature>
<gene>
    <name evidence="4" type="ORF">A4X03_0g3814</name>
    <name evidence="3" type="ORF">JKIAZH3_G6155</name>
</gene>
<dbReference type="Pfam" id="PF00650">
    <property type="entry name" value="CRAL_TRIO"/>
    <property type="match status" value="1"/>
</dbReference>
<feature type="compositionally biased region" description="Acidic residues" evidence="1">
    <location>
        <begin position="779"/>
        <end position="791"/>
    </location>
</feature>